<feature type="region of interest" description="Disordered" evidence="2">
    <location>
        <begin position="463"/>
        <end position="496"/>
    </location>
</feature>
<dbReference type="PROSITE" id="PS50812">
    <property type="entry name" value="PWWP"/>
    <property type="match status" value="1"/>
</dbReference>
<evidence type="ECO:0000259" key="3">
    <source>
        <dbReference type="PROSITE" id="PS50812"/>
    </source>
</evidence>
<organism evidence="4 5">
    <name type="scientific">Burhinus bistriatus</name>
    <dbReference type="NCBI Taxonomy" id="240201"/>
    <lineage>
        <taxon>Eukaryota</taxon>
        <taxon>Metazoa</taxon>
        <taxon>Chordata</taxon>
        <taxon>Craniata</taxon>
        <taxon>Vertebrata</taxon>
        <taxon>Euteleostomi</taxon>
        <taxon>Archelosauria</taxon>
        <taxon>Archosauria</taxon>
        <taxon>Dinosauria</taxon>
        <taxon>Saurischia</taxon>
        <taxon>Theropoda</taxon>
        <taxon>Coelurosauria</taxon>
        <taxon>Aves</taxon>
        <taxon>Neognathae</taxon>
        <taxon>Neoaves</taxon>
        <taxon>Charadriiformes</taxon>
        <taxon>Burhinidae</taxon>
        <taxon>Burhinus</taxon>
    </lineage>
</organism>
<feature type="compositionally biased region" description="Polar residues" evidence="2">
    <location>
        <begin position="33"/>
        <end position="51"/>
    </location>
</feature>
<dbReference type="EMBL" id="VYXH01001858">
    <property type="protein sequence ID" value="NWQ86932.1"/>
    <property type="molecule type" value="Genomic_DNA"/>
</dbReference>
<dbReference type="PANTHER" id="PTHR31333">
    <property type="entry name" value="PWWP DOMAIN-CONTAINING DNA REPAIR FACTOR 3 FAMILY MEMBER"/>
    <property type="match status" value="1"/>
</dbReference>
<comment type="similarity">
    <text evidence="1">Belongs to the PWWP3A family.</text>
</comment>
<reference evidence="4 5" key="1">
    <citation type="submission" date="2019-09" db="EMBL/GenBank/DDBJ databases">
        <title>Bird 10,000 Genomes (B10K) Project - Family phase.</title>
        <authorList>
            <person name="Zhang G."/>
        </authorList>
    </citation>
    <scope>NUCLEOTIDE SEQUENCE [LARGE SCALE GENOMIC DNA]</scope>
    <source>
        <strain evidence="4">B10K-DU-001-64</strain>
        <tissue evidence="4">Muscle</tissue>
    </source>
</reference>
<dbReference type="CDD" id="cd06080">
    <property type="entry name" value="PWWP_MUM1-like"/>
    <property type="match status" value="1"/>
</dbReference>
<dbReference type="FunFam" id="2.30.30.140:FF:000063">
    <property type="entry name" value="PWWP domain-containing DNA repair factor 3A"/>
    <property type="match status" value="1"/>
</dbReference>
<comment type="caution">
    <text evidence="4">The sequence shown here is derived from an EMBL/GenBank/DDBJ whole genome shotgun (WGS) entry which is preliminary data.</text>
</comment>
<dbReference type="Pfam" id="PF20886">
    <property type="entry name" value="PWP3A-B_C"/>
    <property type="match status" value="1"/>
</dbReference>
<feature type="domain" description="PWWP" evidence="3">
    <location>
        <begin position="342"/>
        <end position="360"/>
    </location>
</feature>
<dbReference type="InterPro" id="IPR035504">
    <property type="entry name" value="MUM1-like_PWWP"/>
</dbReference>
<protein>
    <submittedName>
        <fullName evidence="4">MUM1 protein</fullName>
    </submittedName>
</protein>
<dbReference type="PANTHER" id="PTHR31333:SF6">
    <property type="entry name" value="MUM1 LIKE 1"/>
    <property type="match status" value="1"/>
</dbReference>
<dbReference type="InterPro" id="IPR048795">
    <property type="entry name" value="PWP3A_3B_4_C"/>
</dbReference>
<dbReference type="Pfam" id="PF20884">
    <property type="entry name" value="MUM1-like_PWWP"/>
    <property type="match status" value="1"/>
</dbReference>
<feature type="non-terminal residue" evidence="4">
    <location>
        <position position="1"/>
    </location>
</feature>
<sequence length="621" mass="69979">AVEELKYRCSLKIALDILNQNASPREVLPSEKGPNTQLSQENNAGSLSSTPLRGCRSLFHSKGGLEAETSKKKREQKNYPSLKTDTKNQTQKISLILEESTKAHEKGTNPSKCSTGDLYNTANSDSQNCKIPESKSLSRQKKIKPGLLTKSQIGNKVFLKPKEEKTEQGRKRRRVAGPPVSHVNDFPTDEAQPLAEEGSLRSVPCESDTVVPVRRANTRSQPRRTLLDSSCKSASDDLEKSISSESESLAKQLGGRRKPASLKRINAEQEIGATLSPYTKRKCRNCPESSFGLPNRLESSDLASKIVSSESLSRLSALVDEEEEDEELPSILSHQEPQSIEEGILVWCKLRRYPYWPAVVKNVKRKHRKACVLFIEGNTNGKKKGFSVSLKSLKHFDCEEKQDLIERAKEDYRQEIEWCIRLISDYRIRVGCHSFTGSFLEYFAADISYPVRKEGYQGLVPMTFPNTADEDAEESSSETSPQKPSKKLLPDRTRAARDKANKKIVEFIVKTKGAEEHLLAILKSRKQSRWLKEFLNSSQYVTCVETYLEDEEQLDLVVNYLKEVYREIGAKNLHQINGDGIKFISDVLLPEAIIYAISAVDDIDYKKAEEKYIKGPSVSKR</sequence>
<accession>A0A7K4SPN8</accession>
<dbReference type="AlphaFoldDB" id="A0A7K4SPN8"/>
<dbReference type="Gene3D" id="6.10.300.20">
    <property type="match status" value="1"/>
</dbReference>
<dbReference type="InterPro" id="IPR040263">
    <property type="entry name" value="PWP3A_3B_4"/>
</dbReference>
<dbReference type="InterPro" id="IPR000313">
    <property type="entry name" value="PWWP_dom"/>
</dbReference>
<dbReference type="SUPFAM" id="SSF63748">
    <property type="entry name" value="Tudor/PWWP/MBT"/>
    <property type="match status" value="1"/>
</dbReference>
<keyword evidence="5" id="KW-1185">Reference proteome</keyword>
<feature type="compositionally biased region" description="Polar residues" evidence="2">
    <location>
        <begin position="108"/>
        <end position="129"/>
    </location>
</feature>
<dbReference type="Proteomes" id="UP000574691">
    <property type="component" value="Unassembled WGS sequence"/>
</dbReference>
<gene>
    <name evidence="4" type="primary">Mum1</name>
    <name evidence="4" type="ORF">BURBIS_R09429</name>
</gene>
<name>A0A7K4SPN8_9CHAR</name>
<dbReference type="Gene3D" id="2.30.30.140">
    <property type="match status" value="1"/>
</dbReference>
<feature type="non-terminal residue" evidence="4">
    <location>
        <position position="621"/>
    </location>
</feature>
<evidence type="ECO:0000256" key="1">
    <source>
        <dbReference type="ARBA" id="ARBA00008188"/>
    </source>
</evidence>
<feature type="compositionally biased region" description="Basic and acidic residues" evidence="2">
    <location>
        <begin position="160"/>
        <end position="169"/>
    </location>
</feature>
<evidence type="ECO:0000313" key="4">
    <source>
        <dbReference type="EMBL" id="NWQ86932.1"/>
    </source>
</evidence>
<feature type="region of interest" description="Disordered" evidence="2">
    <location>
        <begin position="25"/>
        <end position="261"/>
    </location>
</feature>
<proteinExistence type="inferred from homology"/>
<feature type="compositionally biased region" description="Polar residues" evidence="2">
    <location>
        <begin position="78"/>
        <end position="93"/>
    </location>
</feature>
<evidence type="ECO:0000313" key="5">
    <source>
        <dbReference type="Proteomes" id="UP000574691"/>
    </source>
</evidence>
<evidence type="ECO:0000256" key="2">
    <source>
        <dbReference type="SAM" id="MobiDB-lite"/>
    </source>
</evidence>